<feature type="region of interest" description="Disordered" evidence="1">
    <location>
        <begin position="24"/>
        <end position="54"/>
    </location>
</feature>
<organism evidence="2 3">
    <name type="scientific">Colletotrichum sublineola</name>
    <name type="common">Sorghum anthracnose fungus</name>
    <dbReference type="NCBI Taxonomy" id="1173701"/>
    <lineage>
        <taxon>Eukaryota</taxon>
        <taxon>Fungi</taxon>
        <taxon>Dikarya</taxon>
        <taxon>Ascomycota</taxon>
        <taxon>Pezizomycotina</taxon>
        <taxon>Sordariomycetes</taxon>
        <taxon>Hypocreomycetidae</taxon>
        <taxon>Glomerellales</taxon>
        <taxon>Glomerellaceae</taxon>
        <taxon>Colletotrichum</taxon>
        <taxon>Colletotrichum graminicola species complex</taxon>
    </lineage>
</organism>
<evidence type="ECO:0000313" key="3">
    <source>
        <dbReference type="Proteomes" id="UP000027238"/>
    </source>
</evidence>
<reference evidence="3" key="1">
    <citation type="journal article" date="2014" name="Genome Announc.">
        <title>Draft genome sequence of Colletotrichum sublineola, a destructive pathogen of cultivated sorghum.</title>
        <authorList>
            <person name="Baroncelli R."/>
            <person name="Sanz-Martin J.M."/>
            <person name="Rech G.E."/>
            <person name="Sukno S.A."/>
            <person name="Thon M.R."/>
        </authorList>
    </citation>
    <scope>NUCLEOTIDE SEQUENCE [LARGE SCALE GENOMIC DNA]</scope>
    <source>
        <strain evidence="3">TX430BB</strain>
    </source>
</reference>
<evidence type="ECO:0000256" key="1">
    <source>
        <dbReference type="SAM" id="MobiDB-lite"/>
    </source>
</evidence>
<feature type="region of interest" description="Disordered" evidence="1">
    <location>
        <begin position="66"/>
        <end position="178"/>
    </location>
</feature>
<accession>A0A066XL37</accession>
<gene>
    <name evidence="2" type="ORF">CSUB01_01579</name>
</gene>
<evidence type="ECO:0000313" key="2">
    <source>
        <dbReference type="EMBL" id="KDN68374.1"/>
    </source>
</evidence>
<dbReference type="AlphaFoldDB" id="A0A066XL37"/>
<comment type="caution">
    <text evidence="2">The sequence shown here is derived from an EMBL/GenBank/DDBJ whole genome shotgun (WGS) entry which is preliminary data.</text>
</comment>
<dbReference type="HOGENOM" id="CLU_1366178_0_0_1"/>
<proteinExistence type="predicted"/>
<dbReference type="Proteomes" id="UP000027238">
    <property type="component" value="Unassembled WGS sequence"/>
</dbReference>
<sequence>MSQNAEGSWLKPFTSLALTKSADDNSQHAHVSHVSMARSAASSPPSFHQDEPESLVEELLYPAKAQEASDNCRGTVSAPGPGTMARRGWPCIPQTSSLNLPAMNKLRPNHPGSHSQGASSPLGPPRHSNLAFLDDQSTTSPAGAHVRTRSWLNEDRGRGPRTSDSFAAPSLSPLSNADAMIRTDIAGSPYEIKHTGKVTK</sequence>
<protein>
    <submittedName>
        <fullName evidence="2">Uncharacterized protein</fullName>
    </submittedName>
</protein>
<keyword evidence="3" id="KW-1185">Reference proteome</keyword>
<name>A0A066XL37_COLSU</name>
<dbReference type="EMBL" id="JMSE01000674">
    <property type="protein sequence ID" value="KDN68374.1"/>
    <property type="molecule type" value="Genomic_DNA"/>
</dbReference>